<evidence type="ECO:0000313" key="2">
    <source>
        <dbReference type="Proteomes" id="UP001515480"/>
    </source>
</evidence>
<dbReference type="AlphaFoldDB" id="A0AB34IFI0"/>
<protein>
    <recommendedName>
        <fullName evidence="3">Chromo domain-containing protein</fullName>
    </recommendedName>
</protein>
<organism evidence="1 2">
    <name type="scientific">Prymnesium parvum</name>
    <name type="common">Toxic golden alga</name>
    <dbReference type="NCBI Taxonomy" id="97485"/>
    <lineage>
        <taxon>Eukaryota</taxon>
        <taxon>Haptista</taxon>
        <taxon>Haptophyta</taxon>
        <taxon>Prymnesiophyceae</taxon>
        <taxon>Prymnesiales</taxon>
        <taxon>Prymnesiaceae</taxon>
        <taxon>Prymnesium</taxon>
    </lineage>
</organism>
<name>A0AB34IFI0_PRYPA</name>
<dbReference type="EMBL" id="JBGBPQ010000028">
    <property type="protein sequence ID" value="KAL1496604.1"/>
    <property type="molecule type" value="Genomic_DNA"/>
</dbReference>
<accession>A0AB34IFI0</accession>
<proteinExistence type="predicted"/>
<evidence type="ECO:0008006" key="3">
    <source>
        <dbReference type="Google" id="ProtNLM"/>
    </source>
</evidence>
<keyword evidence="2" id="KW-1185">Reference proteome</keyword>
<sequence>MFGEALLVTDTSSCLTWKVTDMPQLLSFFGSMLNEAGKECVGLCRALQRPSEPTARVLAMLIPSFEISVCNMARGVDRAYINLMYILLDEDGEIHFPKDQQRREFAFREAEVNAFRRHVLIDARTMVMQGVQLSSGWLRQLGMEERAIVVQAAEEQGTRVVAVSRAPKQGRLSWKADCIVLEKASSGRAGSWYLVRWSGYHPSWEKWRINGRAGIDPIETWEPP</sequence>
<evidence type="ECO:0000313" key="1">
    <source>
        <dbReference type="EMBL" id="KAL1496604.1"/>
    </source>
</evidence>
<reference evidence="1 2" key="1">
    <citation type="journal article" date="2024" name="Science">
        <title>Giant polyketide synthase enzymes in the biosynthesis of giant marine polyether toxins.</title>
        <authorList>
            <person name="Fallon T.R."/>
            <person name="Shende V.V."/>
            <person name="Wierzbicki I.H."/>
            <person name="Pendleton A.L."/>
            <person name="Watervoot N.F."/>
            <person name="Auber R.P."/>
            <person name="Gonzalez D.J."/>
            <person name="Wisecaver J.H."/>
            <person name="Moore B.S."/>
        </authorList>
    </citation>
    <scope>NUCLEOTIDE SEQUENCE [LARGE SCALE GENOMIC DNA]</scope>
    <source>
        <strain evidence="1 2">12B1</strain>
    </source>
</reference>
<gene>
    <name evidence="1" type="ORF">AB1Y20_014208</name>
</gene>
<comment type="caution">
    <text evidence="1">The sequence shown here is derived from an EMBL/GenBank/DDBJ whole genome shotgun (WGS) entry which is preliminary data.</text>
</comment>
<dbReference type="Proteomes" id="UP001515480">
    <property type="component" value="Unassembled WGS sequence"/>
</dbReference>